<accession>A0A1M6T372</accession>
<dbReference type="SUPFAM" id="SSF51905">
    <property type="entry name" value="FAD/NAD(P)-binding domain"/>
    <property type="match status" value="2"/>
</dbReference>
<proteinExistence type="predicted"/>
<dbReference type="AlphaFoldDB" id="A0A1M6T372"/>
<evidence type="ECO:0000313" key="1">
    <source>
        <dbReference type="EMBL" id="SHK51463.1"/>
    </source>
</evidence>
<dbReference type="InterPro" id="IPR036188">
    <property type="entry name" value="FAD/NAD-bd_sf"/>
</dbReference>
<organism evidence="1 2">
    <name type="scientific">Pseudonocardia thermophila</name>
    <dbReference type="NCBI Taxonomy" id="1848"/>
    <lineage>
        <taxon>Bacteria</taxon>
        <taxon>Bacillati</taxon>
        <taxon>Actinomycetota</taxon>
        <taxon>Actinomycetes</taxon>
        <taxon>Pseudonocardiales</taxon>
        <taxon>Pseudonocardiaceae</taxon>
        <taxon>Pseudonocardia</taxon>
    </lineage>
</organism>
<sequence length="502" mass="56752">MLLRRKVPRRSVRVAIIGAGFGGIAAAIKLRQRTGATFTIFEQSPDIGGTWYDNRYPGCEVDIPSHAYSFSFYKYDWPRTHARQPELLRYAQDVVDHFGLRPHLRLNTKVTDVTWDDEHHHYTVRTSAGDVETFDVVISALGLLNVPNYPDWPGLDEFRGEKFHTARWRHDVDLEGKRVAVVGTGSTAVQVVPGIADTVGSLLVFQREPGWIEPKHERDFTPRERWIYKHVPGAQWLHRGYLFWTSIVRFKGYDANSAMQETMRRRCLEFIRSTVRDPATREAVTPDYPWGCKRPVVASTFYPTLNLPHVELVPYPVTSVTEKGLIDSRGVHHDIDVLIMSTGFQPTKFLSSLQVRGISGRSIHDAWAERASAFLGITVAGFPNFFILYGPNTNGGFSIIAQLERQAEVAARAVRQLEMGAAYVDTSELAQKRWVTWIDDQIARKANAMEAGCRNYYHAPNGANITQWPGAHLKYLMATKLLAPLGIRPVRVPHPSPEPVQV</sequence>
<dbReference type="Pfam" id="PF13738">
    <property type="entry name" value="Pyr_redox_3"/>
    <property type="match status" value="1"/>
</dbReference>
<dbReference type="Proteomes" id="UP000184363">
    <property type="component" value="Unassembled WGS sequence"/>
</dbReference>
<dbReference type="PRINTS" id="PR00368">
    <property type="entry name" value="FADPNR"/>
</dbReference>
<evidence type="ECO:0000313" key="2">
    <source>
        <dbReference type="Proteomes" id="UP000184363"/>
    </source>
</evidence>
<reference evidence="1 2" key="1">
    <citation type="submission" date="2016-11" db="EMBL/GenBank/DDBJ databases">
        <authorList>
            <person name="Jaros S."/>
            <person name="Januszkiewicz K."/>
            <person name="Wedrychowicz H."/>
        </authorList>
    </citation>
    <scope>NUCLEOTIDE SEQUENCE [LARGE SCALE GENOMIC DNA]</scope>
    <source>
        <strain evidence="1 2">DSM 43832</strain>
    </source>
</reference>
<protein>
    <submittedName>
        <fullName evidence="1">Predicted flavoprotein CzcO associated with the cation diffusion facilitator CzcD</fullName>
    </submittedName>
</protein>
<dbReference type="PRINTS" id="PR00469">
    <property type="entry name" value="PNDRDTASEII"/>
</dbReference>
<dbReference type="STRING" id="1848.SAMN05443637_107128"/>
<dbReference type="EMBL" id="FRAP01000007">
    <property type="protein sequence ID" value="SHK51463.1"/>
    <property type="molecule type" value="Genomic_DNA"/>
</dbReference>
<name>A0A1M6T372_PSETH</name>
<dbReference type="InterPro" id="IPR051209">
    <property type="entry name" value="FAD-bind_Monooxygenase_sf"/>
</dbReference>
<dbReference type="Gene3D" id="3.50.50.60">
    <property type="entry name" value="FAD/NAD(P)-binding domain"/>
    <property type="match status" value="2"/>
</dbReference>
<keyword evidence="2" id="KW-1185">Reference proteome</keyword>
<dbReference type="PANTHER" id="PTHR42877:SF4">
    <property type="entry name" value="FAD_NAD(P)-BINDING DOMAIN-CONTAINING PROTEIN-RELATED"/>
    <property type="match status" value="1"/>
</dbReference>
<dbReference type="OrthoDB" id="5168853at2"/>
<dbReference type="PANTHER" id="PTHR42877">
    <property type="entry name" value="L-ORNITHINE N(5)-MONOOXYGENASE-RELATED"/>
    <property type="match status" value="1"/>
</dbReference>
<dbReference type="RefSeq" id="WP_073456984.1">
    <property type="nucleotide sequence ID" value="NZ_CALGVN010000045.1"/>
</dbReference>
<gene>
    <name evidence="1" type="ORF">SAMN05443637_107128</name>
</gene>